<dbReference type="PANTHER" id="PTHR33223:SF11">
    <property type="entry name" value="ELEMENT PROTEIN, PUTATIVE-RELATED"/>
    <property type="match status" value="1"/>
</dbReference>
<gene>
    <name evidence="2" type="ORF">EPI10_005641</name>
</gene>
<accession>A0A5B6WNY1</accession>
<proteinExistence type="predicted"/>
<evidence type="ECO:0000256" key="1">
    <source>
        <dbReference type="SAM" id="MobiDB-lite"/>
    </source>
</evidence>
<protein>
    <submittedName>
        <fullName evidence="2">RING-H2 finger protein ATL63</fullName>
    </submittedName>
</protein>
<dbReference type="PANTHER" id="PTHR33223">
    <property type="entry name" value="CCHC-TYPE DOMAIN-CONTAINING PROTEIN"/>
    <property type="match status" value="1"/>
</dbReference>
<sequence length="160" mass="18626">MTRRNPRGPLTFDSQIKATARRNHRETRRALDYTEREEENRDNPTEGMDENNPRTHDVGENNAPHTMFDYAKPHLTGAESSIIRPTISANNFELKPNTIQMIQQTKIQTHIANFLEFCDTFKINGVSDDPIRLRLFPFSLRNKAKQWLNSLQRGSITTWD</sequence>
<comment type="caution">
    <text evidence="2">The sequence shown here is derived from an EMBL/GenBank/DDBJ whole genome shotgun (WGS) entry which is preliminary data.</text>
</comment>
<dbReference type="AlphaFoldDB" id="A0A5B6WNY1"/>
<name>A0A5B6WNY1_9ROSI</name>
<organism evidence="2 3">
    <name type="scientific">Gossypium australe</name>
    <dbReference type="NCBI Taxonomy" id="47621"/>
    <lineage>
        <taxon>Eukaryota</taxon>
        <taxon>Viridiplantae</taxon>
        <taxon>Streptophyta</taxon>
        <taxon>Embryophyta</taxon>
        <taxon>Tracheophyta</taxon>
        <taxon>Spermatophyta</taxon>
        <taxon>Magnoliopsida</taxon>
        <taxon>eudicotyledons</taxon>
        <taxon>Gunneridae</taxon>
        <taxon>Pentapetalae</taxon>
        <taxon>rosids</taxon>
        <taxon>malvids</taxon>
        <taxon>Malvales</taxon>
        <taxon>Malvaceae</taxon>
        <taxon>Malvoideae</taxon>
        <taxon>Gossypium</taxon>
    </lineage>
</organism>
<feature type="region of interest" description="Disordered" evidence="1">
    <location>
        <begin position="1"/>
        <end position="65"/>
    </location>
</feature>
<dbReference type="OrthoDB" id="1417698at2759"/>
<dbReference type="Proteomes" id="UP000325315">
    <property type="component" value="Unassembled WGS sequence"/>
</dbReference>
<feature type="compositionally biased region" description="Basic and acidic residues" evidence="1">
    <location>
        <begin position="28"/>
        <end position="44"/>
    </location>
</feature>
<evidence type="ECO:0000313" key="3">
    <source>
        <dbReference type="Proteomes" id="UP000325315"/>
    </source>
</evidence>
<evidence type="ECO:0000313" key="2">
    <source>
        <dbReference type="EMBL" id="KAA3483470.1"/>
    </source>
</evidence>
<dbReference type="EMBL" id="SMMG02000002">
    <property type="protein sequence ID" value="KAA3483470.1"/>
    <property type="molecule type" value="Genomic_DNA"/>
</dbReference>
<keyword evidence="3" id="KW-1185">Reference proteome</keyword>
<reference evidence="3" key="1">
    <citation type="journal article" date="2019" name="Plant Biotechnol. J.">
        <title>Genome sequencing of the Australian wild diploid species Gossypium australe highlights disease resistance and delayed gland morphogenesis.</title>
        <authorList>
            <person name="Cai Y."/>
            <person name="Cai X."/>
            <person name="Wang Q."/>
            <person name="Wang P."/>
            <person name="Zhang Y."/>
            <person name="Cai C."/>
            <person name="Xu Y."/>
            <person name="Wang K."/>
            <person name="Zhou Z."/>
            <person name="Wang C."/>
            <person name="Geng S."/>
            <person name="Li B."/>
            <person name="Dong Q."/>
            <person name="Hou Y."/>
            <person name="Wang H."/>
            <person name="Ai P."/>
            <person name="Liu Z."/>
            <person name="Yi F."/>
            <person name="Sun M."/>
            <person name="An G."/>
            <person name="Cheng J."/>
            <person name="Zhang Y."/>
            <person name="Shi Q."/>
            <person name="Xie Y."/>
            <person name="Shi X."/>
            <person name="Chang Y."/>
            <person name="Huang F."/>
            <person name="Chen Y."/>
            <person name="Hong S."/>
            <person name="Mi L."/>
            <person name="Sun Q."/>
            <person name="Zhang L."/>
            <person name="Zhou B."/>
            <person name="Peng R."/>
            <person name="Zhang X."/>
            <person name="Liu F."/>
        </authorList>
    </citation>
    <scope>NUCLEOTIDE SEQUENCE [LARGE SCALE GENOMIC DNA]</scope>
    <source>
        <strain evidence="3">cv. PA1801</strain>
    </source>
</reference>